<sequence length="225" mass="25645">MTKPQYLEWLKERVKEKRMDQDIRALEAELAGEAPAGNVQTAMLSNSQKRPISANAETLLAKQPRLAKPPSFAAKNVRELSDYEVGWTLYFAGLGIGEDQHATRIRVAATYLEGTAARAWIRKEKAVETWPAFIQFLRDLIVAPANRVATATLKLQQKRQRKGQSGRELLDEIEALEQDIPDDMTLRERRAWHFLNALDPDLRNAVMKETKEIQSREQILAAIQR</sequence>
<gene>
    <name evidence="1" type="ORF">Z518_00248</name>
</gene>
<protein>
    <submittedName>
        <fullName evidence="1">Uncharacterized protein</fullName>
    </submittedName>
</protein>
<dbReference type="EMBL" id="KN847475">
    <property type="protein sequence ID" value="KIX09169.1"/>
    <property type="molecule type" value="Genomic_DNA"/>
</dbReference>
<dbReference type="AlphaFoldDB" id="A0A0D2IT21"/>
<evidence type="ECO:0000313" key="1">
    <source>
        <dbReference type="EMBL" id="KIX09169.1"/>
    </source>
</evidence>
<evidence type="ECO:0000313" key="2">
    <source>
        <dbReference type="Proteomes" id="UP000053617"/>
    </source>
</evidence>
<organism evidence="1 2">
    <name type="scientific">Rhinocladiella mackenziei CBS 650.93</name>
    <dbReference type="NCBI Taxonomy" id="1442369"/>
    <lineage>
        <taxon>Eukaryota</taxon>
        <taxon>Fungi</taxon>
        <taxon>Dikarya</taxon>
        <taxon>Ascomycota</taxon>
        <taxon>Pezizomycotina</taxon>
        <taxon>Eurotiomycetes</taxon>
        <taxon>Chaetothyriomycetidae</taxon>
        <taxon>Chaetothyriales</taxon>
        <taxon>Herpotrichiellaceae</taxon>
        <taxon>Rhinocladiella</taxon>
    </lineage>
</organism>
<keyword evidence="2" id="KW-1185">Reference proteome</keyword>
<dbReference type="Proteomes" id="UP000053617">
    <property type="component" value="Unassembled WGS sequence"/>
</dbReference>
<dbReference type="STRING" id="1442369.A0A0D2IT21"/>
<name>A0A0D2IT21_9EURO</name>
<dbReference type="GeneID" id="25288319"/>
<dbReference type="VEuPathDB" id="FungiDB:Z518_00248"/>
<accession>A0A0D2IT21</accession>
<reference evidence="1 2" key="1">
    <citation type="submission" date="2015-01" db="EMBL/GenBank/DDBJ databases">
        <title>The Genome Sequence of Rhinocladiella mackenzie CBS 650.93.</title>
        <authorList>
            <consortium name="The Broad Institute Genomics Platform"/>
            <person name="Cuomo C."/>
            <person name="de Hoog S."/>
            <person name="Gorbushina A."/>
            <person name="Stielow B."/>
            <person name="Teixiera M."/>
            <person name="Abouelleil A."/>
            <person name="Chapman S.B."/>
            <person name="Priest M."/>
            <person name="Young S.K."/>
            <person name="Wortman J."/>
            <person name="Nusbaum C."/>
            <person name="Birren B."/>
        </authorList>
    </citation>
    <scope>NUCLEOTIDE SEQUENCE [LARGE SCALE GENOMIC DNA]</scope>
    <source>
        <strain evidence="1 2">CBS 650.93</strain>
    </source>
</reference>
<dbReference type="RefSeq" id="XP_013276305.1">
    <property type="nucleotide sequence ID" value="XM_013420851.1"/>
</dbReference>
<dbReference type="OrthoDB" id="4552314at2759"/>
<dbReference type="HOGENOM" id="CLU_1230495_0_0_1"/>
<proteinExistence type="predicted"/>